<reference evidence="1" key="1">
    <citation type="submission" date="2023-07" db="EMBL/GenBank/DDBJ databases">
        <title>draft genome sequence of fig (Ficus carica).</title>
        <authorList>
            <person name="Takahashi T."/>
            <person name="Nishimura K."/>
        </authorList>
    </citation>
    <scope>NUCLEOTIDE SEQUENCE</scope>
</reference>
<comment type="caution">
    <text evidence="1">The sequence shown here is derived from an EMBL/GenBank/DDBJ whole genome shotgun (WGS) entry which is preliminary data.</text>
</comment>
<evidence type="ECO:0000313" key="2">
    <source>
        <dbReference type="Proteomes" id="UP001187192"/>
    </source>
</evidence>
<sequence>MGILRFCPGFTSIRRISPQSESPNLVPFADTSSTLNDTVLFSPLRSSKWTRKVTSKSAVMRSLDAFRTVSETEVGATRSRLGIRLAATNVTTTADKRTSERSVWPSSEVALLAEGLPVVAVVPVATRS</sequence>
<dbReference type="Proteomes" id="UP001187192">
    <property type="component" value="Unassembled WGS sequence"/>
</dbReference>
<keyword evidence="2" id="KW-1185">Reference proteome</keyword>
<dbReference type="AlphaFoldDB" id="A0AA88A893"/>
<dbReference type="Gramene" id="FCD_00019566-RA">
    <property type="protein sequence ID" value="FCD_00019566-RA:cds"/>
    <property type="gene ID" value="FCD_00019566"/>
</dbReference>
<proteinExistence type="predicted"/>
<evidence type="ECO:0000313" key="1">
    <source>
        <dbReference type="EMBL" id="GMN40963.1"/>
    </source>
</evidence>
<accession>A0AA88A893</accession>
<protein>
    <submittedName>
        <fullName evidence="1">Uncharacterized protein</fullName>
    </submittedName>
</protein>
<gene>
    <name evidence="1" type="ORF">TIFTF001_010177</name>
</gene>
<organism evidence="1 2">
    <name type="scientific">Ficus carica</name>
    <name type="common">Common fig</name>
    <dbReference type="NCBI Taxonomy" id="3494"/>
    <lineage>
        <taxon>Eukaryota</taxon>
        <taxon>Viridiplantae</taxon>
        <taxon>Streptophyta</taxon>
        <taxon>Embryophyta</taxon>
        <taxon>Tracheophyta</taxon>
        <taxon>Spermatophyta</taxon>
        <taxon>Magnoliopsida</taxon>
        <taxon>eudicotyledons</taxon>
        <taxon>Gunneridae</taxon>
        <taxon>Pentapetalae</taxon>
        <taxon>rosids</taxon>
        <taxon>fabids</taxon>
        <taxon>Rosales</taxon>
        <taxon>Moraceae</taxon>
        <taxon>Ficeae</taxon>
        <taxon>Ficus</taxon>
    </lineage>
</organism>
<dbReference type="EMBL" id="BTGU01000012">
    <property type="protein sequence ID" value="GMN40963.1"/>
    <property type="molecule type" value="Genomic_DNA"/>
</dbReference>
<name>A0AA88A893_FICCA</name>